<evidence type="ECO:0000313" key="9">
    <source>
        <dbReference type="EMBL" id="QCD67168.1"/>
    </source>
</evidence>
<dbReference type="AlphaFoldDB" id="A0A4D6KEY2"/>
<dbReference type="PROSITE" id="PS00608">
    <property type="entry name" value="GLYCOSYL_HYDROL_F2_2"/>
    <property type="match status" value="1"/>
</dbReference>
<evidence type="ECO:0000256" key="1">
    <source>
        <dbReference type="ARBA" id="ARBA00001412"/>
    </source>
</evidence>
<dbReference type="InterPro" id="IPR013783">
    <property type="entry name" value="Ig-like_fold"/>
</dbReference>
<dbReference type="SUPFAM" id="SSF51445">
    <property type="entry name" value="(Trans)glycosidases"/>
    <property type="match status" value="1"/>
</dbReference>
<evidence type="ECO:0000256" key="7">
    <source>
        <dbReference type="SAM" id="MobiDB-lite"/>
    </source>
</evidence>
<evidence type="ECO:0000256" key="6">
    <source>
        <dbReference type="ARBA" id="ARBA00032230"/>
    </source>
</evidence>
<dbReference type="SMART" id="SM01038">
    <property type="entry name" value="Bgal_small_N"/>
    <property type="match status" value="1"/>
</dbReference>
<dbReference type="InterPro" id="IPR017853">
    <property type="entry name" value="GH"/>
</dbReference>
<dbReference type="GO" id="GO:0009341">
    <property type="term" value="C:beta-galactosidase complex"/>
    <property type="evidence" value="ECO:0007669"/>
    <property type="project" value="InterPro"/>
</dbReference>
<dbReference type="Gene3D" id="2.70.98.10">
    <property type="match status" value="1"/>
</dbReference>
<evidence type="ECO:0000256" key="4">
    <source>
        <dbReference type="ARBA" id="ARBA00022801"/>
    </source>
</evidence>
<dbReference type="InterPro" id="IPR006102">
    <property type="entry name" value="Ig-like_GH2"/>
</dbReference>
<dbReference type="Gene3D" id="3.20.20.80">
    <property type="entry name" value="Glycosidases"/>
    <property type="match status" value="1"/>
</dbReference>
<comment type="catalytic activity">
    <reaction evidence="1">
        <text>Hydrolysis of terminal non-reducing beta-D-galactose residues in beta-D-galactosides.</text>
        <dbReference type="EC" id="3.2.1.23"/>
    </reaction>
</comment>
<dbReference type="InterPro" id="IPR036156">
    <property type="entry name" value="Beta-gal/glucu_dom_sf"/>
</dbReference>
<accession>A0A4D6KEY2</accession>
<proteinExistence type="inferred from homology"/>
<evidence type="ECO:0000259" key="8">
    <source>
        <dbReference type="SMART" id="SM01038"/>
    </source>
</evidence>
<dbReference type="Gene3D" id="2.60.120.260">
    <property type="entry name" value="Galactose-binding domain-like"/>
    <property type="match status" value="1"/>
</dbReference>
<dbReference type="GeneID" id="8409301"/>
<dbReference type="GO" id="GO:0030246">
    <property type="term" value="F:carbohydrate binding"/>
    <property type="evidence" value="ECO:0007669"/>
    <property type="project" value="InterPro"/>
</dbReference>
<dbReference type="InterPro" id="IPR014718">
    <property type="entry name" value="GH-type_carb-bd"/>
</dbReference>
<dbReference type="EMBL" id="CP039376">
    <property type="protein sequence ID" value="QCD67168.1"/>
    <property type="molecule type" value="Genomic_DNA"/>
</dbReference>
<dbReference type="PANTHER" id="PTHR46323:SF2">
    <property type="entry name" value="BETA-GALACTOSIDASE"/>
    <property type="match status" value="1"/>
</dbReference>
<dbReference type="InterPro" id="IPR011013">
    <property type="entry name" value="Gal_mutarotase_sf_dom"/>
</dbReference>
<dbReference type="RefSeq" id="WP_012807406.1">
    <property type="nucleotide sequence ID" value="NZ_CP039376.1"/>
</dbReference>
<evidence type="ECO:0000313" key="10">
    <source>
        <dbReference type="Proteomes" id="UP000297053"/>
    </source>
</evidence>
<dbReference type="SUPFAM" id="SSF49785">
    <property type="entry name" value="Galactose-binding domain-like"/>
    <property type="match status" value="1"/>
</dbReference>
<dbReference type="InterPro" id="IPR006104">
    <property type="entry name" value="Glyco_hydro_2_N"/>
</dbReference>
<reference evidence="9 10" key="2">
    <citation type="submission" date="2019-04" db="EMBL/GenBank/DDBJ databases">
        <authorList>
            <person name="Yang S."/>
            <person name="Wei W."/>
        </authorList>
    </citation>
    <scope>NUCLEOTIDE SEQUENCE [LARGE SCALE GENOMIC DNA]</scope>
    <source>
        <strain evidence="10">ZP60</strain>
        <plasmid evidence="9 10">unnamed1</plasmid>
    </source>
</reference>
<feature type="region of interest" description="Disordered" evidence="7">
    <location>
        <begin position="1000"/>
        <end position="1020"/>
    </location>
</feature>
<dbReference type="Pfam" id="PF02836">
    <property type="entry name" value="Glyco_hydro_2_C"/>
    <property type="match status" value="1"/>
</dbReference>
<dbReference type="InterPro" id="IPR006103">
    <property type="entry name" value="Glyco_hydro_2_cat"/>
</dbReference>
<keyword evidence="5" id="KW-0326">Glycosidase</keyword>
<gene>
    <name evidence="9" type="ORF">E5139_16015</name>
</gene>
<dbReference type="Pfam" id="PF00703">
    <property type="entry name" value="Glyco_hydro_2"/>
    <property type="match status" value="1"/>
</dbReference>
<dbReference type="GO" id="GO:0005990">
    <property type="term" value="P:lactose catabolic process"/>
    <property type="evidence" value="ECO:0007669"/>
    <property type="project" value="TreeGrafter"/>
</dbReference>
<name>A0A4D6KEY2_9EURY</name>
<dbReference type="InterPro" id="IPR023230">
    <property type="entry name" value="Glyco_hydro_2_CS"/>
</dbReference>
<protein>
    <recommendedName>
        <fullName evidence="3">beta-galactosidase</fullName>
        <ecNumber evidence="3">3.2.1.23</ecNumber>
    </recommendedName>
    <alternativeName>
        <fullName evidence="6">Lactase</fullName>
    </alternativeName>
</protein>
<dbReference type="InterPro" id="IPR023232">
    <property type="entry name" value="Glyco_hydro_2_AS"/>
</dbReference>
<reference evidence="9 10" key="1">
    <citation type="submission" date="2019-04" db="EMBL/GenBank/DDBJ databases">
        <title>Complete genome sequence of Arthrobacter sp. ZXY-2 associated with effective atrazine degradation and salt adaptation.</title>
        <authorList>
            <person name="Zhao X."/>
        </authorList>
    </citation>
    <scope>NUCLEOTIDE SEQUENCE [LARGE SCALE GENOMIC DNA]</scope>
    <source>
        <strain evidence="10">ZP60</strain>
        <plasmid evidence="9 10">unnamed1</plasmid>
    </source>
</reference>
<dbReference type="EC" id="3.2.1.23" evidence="3"/>
<organism evidence="9 10">
    <name type="scientific">Halomicrobium mukohataei</name>
    <dbReference type="NCBI Taxonomy" id="57705"/>
    <lineage>
        <taxon>Archaea</taxon>
        <taxon>Methanobacteriati</taxon>
        <taxon>Methanobacteriota</taxon>
        <taxon>Stenosarchaea group</taxon>
        <taxon>Halobacteria</taxon>
        <taxon>Halobacteriales</taxon>
        <taxon>Haloarculaceae</taxon>
        <taxon>Halomicrobium</taxon>
    </lineage>
</organism>
<dbReference type="InterPro" id="IPR008979">
    <property type="entry name" value="Galactose-bd-like_sf"/>
</dbReference>
<dbReference type="Pfam" id="PF02837">
    <property type="entry name" value="Glyco_hydro_2_N"/>
    <property type="match status" value="1"/>
</dbReference>
<dbReference type="PROSITE" id="PS00719">
    <property type="entry name" value="GLYCOSYL_HYDROL_F2_1"/>
    <property type="match status" value="1"/>
</dbReference>
<keyword evidence="9" id="KW-0614">Plasmid</keyword>
<dbReference type="Gene3D" id="2.60.40.10">
    <property type="entry name" value="Immunoglobulins"/>
    <property type="match status" value="2"/>
</dbReference>
<dbReference type="Proteomes" id="UP000297053">
    <property type="component" value="Plasmid unnamed1"/>
</dbReference>
<dbReference type="InterPro" id="IPR050347">
    <property type="entry name" value="Bact_Beta-galactosidase"/>
</dbReference>
<dbReference type="GO" id="GO:0004565">
    <property type="term" value="F:beta-galactosidase activity"/>
    <property type="evidence" value="ECO:0007669"/>
    <property type="project" value="UniProtKB-EC"/>
</dbReference>
<comment type="similarity">
    <text evidence="2">Belongs to the glycosyl hydrolase 2 family.</text>
</comment>
<geneLocation type="plasmid" evidence="9">
    <name>unnamed1</name>
</geneLocation>
<evidence type="ECO:0000256" key="5">
    <source>
        <dbReference type="ARBA" id="ARBA00023295"/>
    </source>
</evidence>
<evidence type="ECO:0000256" key="3">
    <source>
        <dbReference type="ARBA" id="ARBA00012756"/>
    </source>
</evidence>
<evidence type="ECO:0000256" key="2">
    <source>
        <dbReference type="ARBA" id="ARBA00007401"/>
    </source>
</evidence>
<sequence>MPDWTDPRVVGRNRLAPHTDVFPFSDEQSARRDSVTASPWVRRLNGEWQFHLAETPADAPAIPGATDDVDWDRIEVPLNWQLDGHGHPHYTNVVYPFPVDPPHVPTENPTGTYRRSVHVDEDWDGRQIRLRFEGVDSAFHLWVNGERVGYSEGARLPAEFDVSDYVEPGENTVTARVYKWSNGSYLEDQDMWWLSGIFRDVTLYAVPETHVADVDVRTELDDDYVDARFSAAVDIESVAGGDATGRLRASLVDEAGDTAATFAESYALTDGETTLSLSTTVEDPDKWTAETPDRYTLLVTLLDDGTPVETVRETVGFREVEIDGGQFLVNGEAVTIRGVNRHDFDPDRGRAVTVDQMRADIELMKRHNVNAVRTAHYPNDTRFYDLCDEYGLYVMDETDIECHGMERIDAVQHLSDDPAWEDTYVDRMVRMLERDKNHPSVVIWSLGNESAVGAHHETMYELTRERDPTRPVHYEQDHDQRVSDIVGPMYTPPEDIEALAVDDPDHPVILCEYAHAMGNGPGGFEEYWDVFDGHERLQGGFVWDWIDQGIRQTTEDGAEWFAYGGDFGDEPNTGNFNINGLVFPDRTPSPGLTEFKNVVEPVTFEPAALERGELVVENRYDFRGLDHLRARWRVEADGRVVQSGTLDLPAVAPGDSEPVTVPFEDAGRGERFLVVEVSLASDTSWAPAGHTVATSQHELPTSEAPTVPAATLPAPLSCERSDDEIVVSNAEFELRFDARYGVVDSLSYRGRSVVTEGPEVGLWRAPTDNDRGLPLVPTFFTRFLELHENEEPIADWDARTVGFAQIWREHGLDSLQSRVDAVDTEVGEETVTITVDGRLAPPMFAHGFATTQTYTIHPTGAVEIETDLDPEGDLSMLPSLPRIGLDLTLDGDFDHVTWYGRGPGESYADSEQASPVGRYEADVADLHTPYVRPQANGTRSDTRWVAVTDRNGTGLLATGDSLLDVTAHHYSTEQLEAADHEHELSREDDVFLSLDHAHSGLGSGSCGPETFESDRVQPERTSFTVTLHPYVDD</sequence>
<dbReference type="InterPro" id="IPR032312">
    <property type="entry name" value="LacZ_4"/>
</dbReference>
<dbReference type="KEGG" id="halz:E5139_16015"/>
<dbReference type="SUPFAM" id="SSF49303">
    <property type="entry name" value="beta-Galactosidase/glucuronidase domain"/>
    <property type="match status" value="2"/>
</dbReference>
<feature type="domain" description="Beta galactosidase small chain/" evidence="8">
    <location>
        <begin position="726"/>
        <end position="1028"/>
    </location>
</feature>
<dbReference type="Pfam" id="PF16353">
    <property type="entry name" value="LacZ_4"/>
    <property type="match status" value="1"/>
</dbReference>
<dbReference type="SUPFAM" id="SSF74650">
    <property type="entry name" value="Galactose mutarotase-like"/>
    <property type="match status" value="1"/>
</dbReference>
<dbReference type="PANTHER" id="PTHR46323">
    <property type="entry name" value="BETA-GALACTOSIDASE"/>
    <property type="match status" value="1"/>
</dbReference>
<dbReference type="InterPro" id="IPR004199">
    <property type="entry name" value="B-gal_small/dom_5"/>
</dbReference>
<keyword evidence="4" id="KW-0378">Hydrolase</keyword>
<dbReference type="FunFam" id="3.20.20.80:FF:000018">
    <property type="entry name" value="Beta-galactosidase"/>
    <property type="match status" value="1"/>
</dbReference>
<dbReference type="PRINTS" id="PR00132">
    <property type="entry name" value="GLHYDRLASE2"/>
</dbReference>
<dbReference type="InterPro" id="IPR006101">
    <property type="entry name" value="Glyco_hydro_2"/>
</dbReference>
<dbReference type="Pfam" id="PF02929">
    <property type="entry name" value="Bgal_small_N"/>
    <property type="match status" value="1"/>
</dbReference>